<organism evidence="1 2">
    <name type="scientific">Liparis tanakae</name>
    <name type="common">Tanaka's snailfish</name>
    <dbReference type="NCBI Taxonomy" id="230148"/>
    <lineage>
        <taxon>Eukaryota</taxon>
        <taxon>Metazoa</taxon>
        <taxon>Chordata</taxon>
        <taxon>Craniata</taxon>
        <taxon>Vertebrata</taxon>
        <taxon>Euteleostomi</taxon>
        <taxon>Actinopterygii</taxon>
        <taxon>Neopterygii</taxon>
        <taxon>Teleostei</taxon>
        <taxon>Neoteleostei</taxon>
        <taxon>Acanthomorphata</taxon>
        <taxon>Eupercaria</taxon>
        <taxon>Perciformes</taxon>
        <taxon>Cottioidei</taxon>
        <taxon>Cottales</taxon>
        <taxon>Liparidae</taxon>
        <taxon>Liparis</taxon>
    </lineage>
</organism>
<reference evidence="1 2" key="1">
    <citation type="submission" date="2019-03" db="EMBL/GenBank/DDBJ databases">
        <title>First draft genome of Liparis tanakae, snailfish: a comprehensive survey of snailfish specific genes.</title>
        <authorList>
            <person name="Kim W."/>
            <person name="Song I."/>
            <person name="Jeong J.-H."/>
            <person name="Kim D."/>
            <person name="Kim S."/>
            <person name="Ryu S."/>
            <person name="Song J.Y."/>
            <person name="Lee S.K."/>
        </authorList>
    </citation>
    <scope>NUCLEOTIDE SEQUENCE [LARGE SCALE GENOMIC DNA]</scope>
    <source>
        <tissue evidence="1">Muscle</tissue>
    </source>
</reference>
<accession>A0A4Z2HVE8</accession>
<evidence type="ECO:0000313" key="1">
    <source>
        <dbReference type="EMBL" id="TNN68984.1"/>
    </source>
</evidence>
<evidence type="ECO:0000313" key="2">
    <source>
        <dbReference type="Proteomes" id="UP000314294"/>
    </source>
</evidence>
<dbReference type="AlphaFoldDB" id="A0A4Z2HVE8"/>
<comment type="caution">
    <text evidence="1">The sequence shown here is derived from an EMBL/GenBank/DDBJ whole genome shotgun (WGS) entry which is preliminary data.</text>
</comment>
<keyword evidence="2" id="KW-1185">Reference proteome</keyword>
<dbReference type="Proteomes" id="UP000314294">
    <property type="component" value="Unassembled WGS sequence"/>
</dbReference>
<sequence length="191" mass="21064">MAVRKNTLAYMFITVTERMILHMASPNGQLKSSTVSTAQKGRVSTNWRSVTAKLSTKKFTVDLFRFGLTLMKKRTSRLPISPAAHTTEYTKQMRNLRIRLPSADTSMSSRLLKQSTQTTATAASALLRLATAPGCVCEECEECDEECVELPDDTRLLLLPELLAPLAGALSEAAEGAPDWSRNSWEEAEVP</sequence>
<protein>
    <submittedName>
        <fullName evidence="1">Uncharacterized protein</fullName>
    </submittedName>
</protein>
<proteinExistence type="predicted"/>
<name>A0A4Z2HVE8_9TELE</name>
<dbReference type="EMBL" id="SRLO01000182">
    <property type="protein sequence ID" value="TNN68984.1"/>
    <property type="molecule type" value="Genomic_DNA"/>
</dbReference>
<gene>
    <name evidence="1" type="ORF">EYF80_020845</name>
</gene>